<comment type="caution">
    <text evidence="8">The sequence shown here is derived from an EMBL/GenBank/DDBJ whole genome shotgun (WGS) entry which is preliminary data.</text>
</comment>
<dbReference type="Gene3D" id="3.30.479.30">
    <property type="entry name" value="Band 7 domain"/>
    <property type="match status" value="1"/>
</dbReference>
<dbReference type="SMART" id="SM00244">
    <property type="entry name" value="PHB"/>
    <property type="match status" value="1"/>
</dbReference>
<accession>A0ABT1L3N4</accession>
<feature type="transmembrane region" description="Helical" evidence="6">
    <location>
        <begin position="45"/>
        <end position="65"/>
    </location>
</feature>
<organism evidence="8 9">
    <name type="scientific">Candidatus Synchoanobacter obligatus</name>
    <dbReference type="NCBI Taxonomy" id="2919597"/>
    <lineage>
        <taxon>Bacteria</taxon>
        <taxon>Pseudomonadati</taxon>
        <taxon>Pseudomonadota</taxon>
        <taxon>Gammaproteobacteria</taxon>
        <taxon>Candidatus Comchoanobacterales</taxon>
        <taxon>Candidatus Comchoanobacteraceae</taxon>
        <taxon>Candidatus Synchoanobacter</taxon>
    </lineage>
</organism>
<protein>
    <submittedName>
        <fullName evidence="8">Flotillin family protein</fullName>
    </submittedName>
</protein>
<evidence type="ECO:0000256" key="6">
    <source>
        <dbReference type="SAM" id="Phobius"/>
    </source>
</evidence>
<dbReference type="InterPro" id="IPR031905">
    <property type="entry name" value="Flotillin_C"/>
</dbReference>
<gene>
    <name evidence="8" type="ORF">MKS91_00745</name>
</gene>
<name>A0ABT1L3N4_9GAMM</name>
<dbReference type="Pfam" id="PF01145">
    <property type="entry name" value="Band_7"/>
    <property type="match status" value="1"/>
</dbReference>
<keyword evidence="6" id="KW-0812">Transmembrane</keyword>
<comment type="subcellular location">
    <subcellularLocation>
        <location evidence="2">Cell membrane</location>
    </subcellularLocation>
    <subcellularLocation>
        <location evidence="1">Membrane</location>
        <topology evidence="1">Single-pass membrane protein</topology>
    </subcellularLocation>
</comment>
<sequence length="540" mass="59718">MSDATLVTGVLLLTILSIGFILSRLYHKAQKELSFVRTGMGGEKVVINGGILVLPIFHDVIHVNMNTIRLPVHRSNNQALITQDRMRVDVVAEFYVRVQPTKESIANAAQTLGILTTEPEQLKDLVEGKFVDALRSVASAMSMEELHEKRVDFVQKVQNALTEDLLKNGLELETVSLTGLDQTSMQYFNPNNAFDAEGLTRLTEEIQSRKKKRNDIEQDTEVQIKTKNLAANKQKLAIDRDQEYAQFELEREIEVRRAEQQALIIKEQAENERLSKQASIEKDQKIKQAEIEAQREVEQCSIESSKQLEITSQEKNIAVSKKSQEQSIAKAEADKAYALAVAEEEKIQTTREQEIAQREKSVQLIEAEKNAEQEAIAIKIAAEAEKASAINKGHAIKEIAEAEAHAEKTRAEASQIRYAVEATGQTALNEAANLLNDQQVSMKVKLSLIENLESMIRESVKPMENIDGIKIVQVSGLNGATGTSDSKSTDSGLADQMVNSALKYRAQAPLLDALMSEVGLKGGDINGLISSVQENTEDGA</sequence>
<dbReference type="Proteomes" id="UP001320768">
    <property type="component" value="Unassembled WGS sequence"/>
</dbReference>
<dbReference type="SUPFAM" id="SSF117892">
    <property type="entry name" value="Band 7/SPFH domain"/>
    <property type="match status" value="1"/>
</dbReference>
<comment type="similarity">
    <text evidence="3">Belongs to the band 7/mec-2 family. Flotillin subfamily.</text>
</comment>
<dbReference type="InterPro" id="IPR027705">
    <property type="entry name" value="Flotillin_fam"/>
</dbReference>
<keyword evidence="5 6" id="KW-0472">Membrane</keyword>
<keyword evidence="4" id="KW-1003">Cell membrane</keyword>
<reference evidence="8 9" key="1">
    <citation type="journal article" date="2022" name="Nat. Microbiol.">
        <title>The microbiome of a bacterivorous marine choanoflagellate contains a resource-demanding obligate bacterial associate.</title>
        <authorList>
            <person name="Needham D.M."/>
            <person name="Poirier C."/>
            <person name="Bachy C."/>
            <person name="George E.E."/>
            <person name="Wilken S."/>
            <person name="Yung C.C.M."/>
            <person name="Limardo A.J."/>
            <person name="Morando M."/>
            <person name="Sudek L."/>
            <person name="Malmstrom R.R."/>
            <person name="Keeling P.J."/>
            <person name="Santoro A.E."/>
            <person name="Worden A.Z."/>
        </authorList>
    </citation>
    <scope>NUCLEOTIDE SEQUENCE [LARGE SCALE GENOMIC DNA]</scope>
    <source>
        <strain evidence="8 9">Comchoano-2</strain>
    </source>
</reference>
<dbReference type="CDD" id="cd03399">
    <property type="entry name" value="SPFH_flotillin"/>
    <property type="match status" value="1"/>
</dbReference>
<keyword evidence="9" id="KW-1185">Reference proteome</keyword>
<evidence type="ECO:0000313" key="8">
    <source>
        <dbReference type="EMBL" id="MCP8351824.1"/>
    </source>
</evidence>
<evidence type="ECO:0000259" key="7">
    <source>
        <dbReference type="SMART" id="SM00244"/>
    </source>
</evidence>
<proteinExistence type="inferred from homology"/>
<dbReference type="InterPro" id="IPR001107">
    <property type="entry name" value="Band_7"/>
</dbReference>
<evidence type="ECO:0000256" key="1">
    <source>
        <dbReference type="ARBA" id="ARBA00004167"/>
    </source>
</evidence>
<evidence type="ECO:0000256" key="2">
    <source>
        <dbReference type="ARBA" id="ARBA00004236"/>
    </source>
</evidence>
<keyword evidence="6" id="KW-1133">Transmembrane helix</keyword>
<dbReference type="PANTHER" id="PTHR13806">
    <property type="entry name" value="FLOTILLIN-RELATED"/>
    <property type="match status" value="1"/>
</dbReference>
<evidence type="ECO:0000256" key="4">
    <source>
        <dbReference type="ARBA" id="ARBA00022475"/>
    </source>
</evidence>
<feature type="transmembrane region" description="Helical" evidence="6">
    <location>
        <begin position="6"/>
        <end position="25"/>
    </location>
</feature>
<dbReference type="InterPro" id="IPR036013">
    <property type="entry name" value="Band_7/SPFH_dom_sf"/>
</dbReference>
<dbReference type="RefSeq" id="WP_258569130.1">
    <property type="nucleotide sequence ID" value="NZ_JAKUDN010000001.1"/>
</dbReference>
<dbReference type="PANTHER" id="PTHR13806:SF31">
    <property type="entry name" value="FLOTILLIN-LIKE PROTEIN 1-RELATED"/>
    <property type="match status" value="1"/>
</dbReference>
<feature type="domain" description="Band 7" evidence="7">
    <location>
        <begin position="23"/>
        <end position="192"/>
    </location>
</feature>
<evidence type="ECO:0000313" key="9">
    <source>
        <dbReference type="Proteomes" id="UP001320768"/>
    </source>
</evidence>
<dbReference type="EMBL" id="JAKUDN010000001">
    <property type="protein sequence ID" value="MCP8351824.1"/>
    <property type="molecule type" value="Genomic_DNA"/>
</dbReference>
<evidence type="ECO:0000256" key="5">
    <source>
        <dbReference type="ARBA" id="ARBA00023136"/>
    </source>
</evidence>
<dbReference type="Pfam" id="PF15975">
    <property type="entry name" value="Flot"/>
    <property type="match status" value="1"/>
</dbReference>
<evidence type="ECO:0000256" key="3">
    <source>
        <dbReference type="ARBA" id="ARBA00007161"/>
    </source>
</evidence>